<dbReference type="EMBL" id="JABFOF010000002">
    <property type="protein sequence ID" value="KAG2406675.1"/>
    <property type="molecule type" value="Genomic_DNA"/>
</dbReference>
<organism evidence="2 3">
    <name type="scientific">Phaseolus angularis</name>
    <name type="common">Azuki bean</name>
    <name type="synonym">Vigna angularis</name>
    <dbReference type="NCBI Taxonomy" id="3914"/>
    <lineage>
        <taxon>Eukaryota</taxon>
        <taxon>Viridiplantae</taxon>
        <taxon>Streptophyta</taxon>
        <taxon>Embryophyta</taxon>
        <taxon>Tracheophyta</taxon>
        <taxon>Spermatophyta</taxon>
        <taxon>Magnoliopsida</taxon>
        <taxon>eudicotyledons</taxon>
        <taxon>Gunneridae</taxon>
        <taxon>Pentapetalae</taxon>
        <taxon>rosids</taxon>
        <taxon>fabids</taxon>
        <taxon>Fabales</taxon>
        <taxon>Fabaceae</taxon>
        <taxon>Papilionoideae</taxon>
        <taxon>50 kb inversion clade</taxon>
        <taxon>NPAAA clade</taxon>
        <taxon>indigoferoid/millettioid clade</taxon>
        <taxon>Phaseoleae</taxon>
        <taxon>Vigna</taxon>
    </lineage>
</organism>
<dbReference type="InterPro" id="IPR051283">
    <property type="entry name" value="Sec_Metabolite_Acyltrans"/>
</dbReference>
<dbReference type="GO" id="GO:0016740">
    <property type="term" value="F:transferase activity"/>
    <property type="evidence" value="ECO:0007669"/>
    <property type="project" value="UniProtKB-KW"/>
</dbReference>
<keyword evidence="1" id="KW-0808">Transferase</keyword>
<dbReference type="Proteomes" id="UP000743370">
    <property type="component" value="Unassembled WGS sequence"/>
</dbReference>
<sequence>MAVISKCTVVPHQNSTLGDLKLSISDLNMFLAHYIQKGCLFTTPSHPSHTLIPHLTNALSRTLSIFPPLAGRFKTNAHGHVYIACNDAGVDFIHATATNLSVTDLLSPSDVHSAFKKFFPFHHKLSYTAHSSPIMAIQVTELADGIFIGCAVCHAVTDGSSFWNFFNTFSAVSRGLICPSRLPDFHRESILMSKVVLRLPQARVNRESIQKLKGSVNNSRKIFGAEKEEVDVELMAKLSNDTALKKVAVGETTEISSFQALCALMWRCVTRARNLEKGKTTTLRMAVNVRQRSEPKLGDCYFGNAIQSIVTHAVVGDVVSMDLGWCAEQVHKSVTAFSSDTVRRNVENWEREPKCFELGNHDGPHV</sequence>
<accession>A0A8T0L9I4</accession>
<evidence type="ECO:0000313" key="3">
    <source>
        <dbReference type="Proteomes" id="UP000743370"/>
    </source>
</evidence>
<dbReference type="Gene3D" id="3.30.559.10">
    <property type="entry name" value="Chloramphenicol acetyltransferase-like domain"/>
    <property type="match status" value="2"/>
</dbReference>
<protein>
    <submittedName>
        <fullName evidence="2">Putative acetyltransferase</fullName>
    </submittedName>
</protein>
<name>A0A8T0L9I4_PHAAN</name>
<dbReference type="AlphaFoldDB" id="A0A8T0L9I4"/>
<gene>
    <name evidence="2" type="ORF">HKW66_Vig0059320</name>
</gene>
<reference evidence="2 3" key="1">
    <citation type="submission" date="2020-05" db="EMBL/GenBank/DDBJ databases">
        <title>Vigna angularis (adzuki bean) Var. LongXiaoDou No. 4 denovo assembly.</title>
        <authorList>
            <person name="Xiang H."/>
        </authorList>
    </citation>
    <scope>NUCLEOTIDE SEQUENCE [LARGE SCALE GENOMIC DNA]</scope>
    <source>
        <tissue evidence="2">Leaf</tissue>
    </source>
</reference>
<dbReference type="PANTHER" id="PTHR31896:SF35">
    <property type="entry name" value="HXXXD-TYPE ACYL-TRANSFERASE FAMILY PROTEIN"/>
    <property type="match status" value="1"/>
</dbReference>
<proteinExistence type="predicted"/>
<comment type="caution">
    <text evidence="2">The sequence shown here is derived from an EMBL/GenBank/DDBJ whole genome shotgun (WGS) entry which is preliminary data.</text>
</comment>
<dbReference type="Pfam" id="PF02458">
    <property type="entry name" value="Transferase"/>
    <property type="match status" value="1"/>
</dbReference>
<evidence type="ECO:0000313" key="2">
    <source>
        <dbReference type="EMBL" id="KAG2406675.1"/>
    </source>
</evidence>
<dbReference type="InterPro" id="IPR023213">
    <property type="entry name" value="CAT-like_dom_sf"/>
</dbReference>
<evidence type="ECO:0000256" key="1">
    <source>
        <dbReference type="ARBA" id="ARBA00022679"/>
    </source>
</evidence>
<dbReference type="PANTHER" id="PTHR31896">
    <property type="entry name" value="FAMILY REGULATORY PROTEIN, PUTATIVE (AFU_ORTHOLOGUE AFUA_3G14730)-RELATED"/>
    <property type="match status" value="1"/>
</dbReference>